<protein>
    <submittedName>
        <fullName evidence="2">Uncharacterized protein</fullName>
    </submittedName>
</protein>
<dbReference type="KEGG" id="whj:H9Q79_01830"/>
<evidence type="ECO:0000313" key="3">
    <source>
        <dbReference type="Proteomes" id="UP000515860"/>
    </source>
</evidence>
<reference evidence="2 3" key="1">
    <citation type="submission" date="2020-08" db="EMBL/GenBank/DDBJ databases">
        <authorList>
            <person name="Liu C."/>
            <person name="Sun Q."/>
        </authorList>
    </citation>
    <scope>NUCLEOTIDE SEQUENCE [LARGE SCALE GENOMIC DNA]</scope>
    <source>
        <strain evidence="2 3">NSJ-29</strain>
    </source>
</reference>
<feature type="compositionally biased region" description="Polar residues" evidence="1">
    <location>
        <begin position="63"/>
        <end position="72"/>
    </location>
</feature>
<dbReference type="AlphaFoldDB" id="A0A7G9GE29"/>
<dbReference type="Proteomes" id="UP000515860">
    <property type="component" value="Chromosome"/>
</dbReference>
<sequence length="284" mass="30860">MKPVLKAGLVVFVVVFCIFVVGSASYPDYTEYKNDREAAAQIKIESGLFVNRLDDTEREQNRSEYVQENEVVNTPYPENDEEYLESYPNDDTVTASEEAGENSGDGSGGGTAVTDIPEPDTGLETDNKLVVSETPEPAVPQTPTPTVTVGPEPTKEPTREPTPSPTESGSDDGMHTDPPPDLGGDGEAGSPSVSFENLKGNMTVDQTVWRFAIIAEDFWGIPIEAENVTVRNNSGNEVVLLGEADGRMEYETVFVEGKNYLTIIVHDTRGNSFMARYAIYCCPG</sequence>
<keyword evidence="3" id="KW-1185">Reference proteome</keyword>
<dbReference type="EMBL" id="CP060635">
    <property type="protein sequence ID" value="QNM09061.1"/>
    <property type="molecule type" value="Genomic_DNA"/>
</dbReference>
<evidence type="ECO:0000313" key="2">
    <source>
        <dbReference type="EMBL" id="QNM09061.1"/>
    </source>
</evidence>
<accession>A0A7G9GE29</accession>
<gene>
    <name evidence="2" type="ORF">H9Q79_01830</name>
</gene>
<organism evidence="2 3">
    <name type="scientific">Wansuia hejianensis</name>
    <dbReference type="NCBI Taxonomy" id="2763667"/>
    <lineage>
        <taxon>Bacteria</taxon>
        <taxon>Bacillati</taxon>
        <taxon>Bacillota</taxon>
        <taxon>Clostridia</taxon>
        <taxon>Lachnospirales</taxon>
        <taxon>Lachnospiraceae</taxon>
        <taxon>Wansuia</taxon>
    </lineage>
</organism>
<feature type="region of interest" description="Disordered" evidence="1">
    <location>
        <begin position="59"/>
        <end position="197"/>
    </location>
</feature>
<name>A0A7G9GE29_9FIRM</name>
<proteinExistence type="predicted"/>
<evidence type="ECO:0000256" key="1">
    <source>
        <dbReference type="SAM" id="MobiDB-lite"/>
    </source>
</evidence>
<dbReference type="RefSeq" id="WP_118647977.1">
    <property type="nucleotide sequence ID" value="NZ_CP060635.1"/>
</dbReference>